<dbReference type="PANTHER" id="PTHR31062">
    <property type="entry name" value="XYLOGLUCAN ENDOTRANSGLUCOSYLASE/HYDROLASE PROTEIN 8-RELATED"/>
    <property type="match status" value="1"/>
</dbReference>
<dbReference type="PROSITE" id="PS51762">
    <property type="entry name" value="GH16_2"/>
    <property type="match status" value="1"/>
</dbReference>
<dbReference type="InterPro" id="IPR008264">
    <property type="entry name" value="Beta_glucanase"/>
</dbReference>
<dbReference type="EC" id="2.4.1.207" evidence="6"/>
<comment type="PTM">
    <text evidence="6">Contains at least one intrachain disulfide bond essential for its enzymatic activity.</text>
</comment>
<dbReference type="GO" id="GO:0016762">
    <property type="term" value="F:xyloglucan:xyloglucosyl transferase activity"/>
    <property type="evidence" value="ECO:0007669"/>
    <property type="project" value="UniProtKB-EC"/>
</dbReference>
<keyword evidence="1 6" id="KW-0808">Transferase</keyword>
<organism evidence="8 9">
    <name type="scientific">Papaver nudicaule</name>
    <name type="common">Iceland poppy</name>
    <dbReference type="NCBI Taxonomy" id="74823"/>
    <lineage>
        <taxon>Eukaryota</taxon>
        <taxon>Viridiplantae</taxon>
        <taxon>Streptophyta</taxon>
        <taxon>Embryophyta</taxon>
        <taxon>Tracheophyta</taxon>
        <taxon>Spermatophyta</taxon>
        <taxon>Magnoliopsida</taxon>
        <taxon>Ranunculales</taxon>
        <taxon>Papaveraceae</taxon>
        <taxon>Papaveroideae</taxon>
        <taxon>Papaver</taxon>
    </lineage>
</organism>
<accession>A0AA41RZ91</accession>
<evidence type="ECO:0000256" key="6">
    <source>
        <dbReference type="RuleBase" id="RU361120"/>
    </source>
</evidence>
<comment type="subcellular location">
    <subcellularLocation>
        <location evidence="6">Secreted</location>
        <location evidence="6">Cell wall</location>
    </subcellularLocation>
    <subcellularLocation>
        <location evidence="6">Secreted</location>
        <location evidence="6">Extracellular space</location>
        <location evidence="6">Apoplast</location>
    </subcellularLocation>
</comment>
<proteinExistence type="inferred from homology"/>
<name>A0AA41RZ91_PAPNU</name>
<evidence type="ECO:0000256" key="2">
    <source>
        <dbReference type="ARBA" id="ARBA00022801"/>
    </source>
</evidence>
<keyword evidence="9" id="KW-1185">Reference proteome</keyword>
<dbReference type="InterPro" id="IPR044791">
    <property type="entry name" value="Beta-glucanase/XTH"/>
</dbReference>
<evidence type="ECO:0000256" key="5">
    <source>
        <dbReference type="PIRSR" id="PIRSR005604-1"/>
    </source>
</evidence>
<evidence type="ECO:0000313" key="8">
    <source>
        <dbReference type="EMBL" id="MCL7029587.1"/>
    </source>
</evidence>
<feature type="active site" description="Nucleophile" evidence="5">
    <location>
        <position position="108"/>
    </location>
</feature>
<dbReference type="AlphaFoldDB" id="A0AA41RZ91"/>
<dbReference type="Proteomes" id="UP001177140">
    <property type="component" value="Unassembled WGS sequence"/>
</dbReference>
<dbReference type="EMBL" id="JAJJMA010091780">
    <property type="protein sequence ID" value="MCL7029587.1"/>
    <property type="molecule type" value="Genomic_DNA"/>
</dbReference>
<gene>
    <name evidence="8" type="ORF">MKW94_023739</name>
</gene>
<keyword evidence="6" id="KW-0961">Cell wall biogenesis/degradation</keyword>
<sequence length="287" mass="32436">MGSSSCLVFPLAVTIVVVLCIGCRGSLAAPSVGFDQSYKVTWGGNHVSSLDQGQTIRLSMDSYSGAGFASKLSYGSGYFRLRMKLPNKNTAGVVTAFYLTSGGRAHDELDFEFLGNKEGKPHTLQTNVFANGGGNREQRITLWFDPSASYHNYKILWNPYQIVFFIDHTPIRVYKNKASIGVNYPTKPMHIEASLWNGDSWATDGGQTKIDWSQAPFNAYFQAFNIDGCAQSENCYSSKFWWNNKNKYWRLNSQQQKAYQNVKKKYMTYDYCSDLPRFPKLPKECPQ</sequence>
<evidence type="ECO:0000256" key="4">
    <source>
        <dbReference type="ARBA" id="ARBA00023295"/>
    </source>
</evidence>
<dbReference type="FunFam" id="2.60.120.200:FF:000025">
    <property type="entry name" value="Xyloglucan endotransglucosylase/hydrolase"/>
    <property type="match status" value="1"/>
</dbReference>
<feature type="domain" description="GH16" evidence="7">
    <location>
        <begin position="2"/>
        <end position="221"/>
    </location>
</feature>
<keyword evidence="6" id="KW-0964">Secreted</keyword>
<dbReference type="InterPro" id="IPR013320">
    <property type="entry name" value="ConA-like_dom_sf"/>
</dbReference>
<dbReference type="GO" id="GO:0042546">
    <property type="term" value="P:cell wall biogenesis"/>
    <property type="evidence" value="ECO:0007669"/>
    <property type="project" value="InterPro"/>
</dbReference>
<dbReference type="GO" id="GO:0071555">
    <property type="term" value="P:cell wall organization"/>
    <property type="evidence" value="ECO:0007669"/>
    <property type="project" value="UniProtKB-KW"/>
</dbReference>
<keyword evidence="6" id="KW-0732">Signal</keyword>
<dbReference type="PRINTS" id="PR00737">
    <property type="entry name" value="GLHYDRLASE16"/>
</dbReference>
<dbReference type="SUPFAM" id="SSF49899">
    <property type="entry name" value="Concanavalin A-like lectins/glucanases"/>
    <property type="match status" value="1"/>
</dbReference>
<dbReference type="InterPro" id="IPR010713">
    <property type="entry name" value="XET_C"/>
</dbReference>
<keyword evidence="6" id="KW-0052">Apoplast</keyword>
<evidence type="ECO:0000256" key="3">
    <source>
        <dbReference type="ARBA" id="ARBA00023157"/>
    </source>
</evidence>
<evidence type="ECO:0000256" key="1">
    <source>
        <dbReference type="ARBA" id="ARBA00022679"/>
    </source>
</evidence>
<dbReference type="GO" id="GO:0048046">
    <property type="term" value="C:apoplast"/>
    <property type="evidence" value="ECO:0007669"/>
    <property type="project" value="UniProtKB-SubCell"/>
</dbReference>
<feature type="chain" id="PRO_5041488309" description="Xyloglucan endotransglucosylase/hydrolase" evidence="6">
    <location>
        <begin position="29"/>
        <end position="287"/>
    </location>
</feature>
<protein>
    <recommendedName>
        <fullName evidence="6">Xyloglucan endotransglucosylase/hydrolase</fullName>
        <ecNumber evidence="6">2.4.1.207</ecNumber>
    </recommendedName>
</protein>
<comment type="function">
    <text evidence="6">Catalyzes xyloglucan endohydrolysis (XEH) and/or endotransglycosylation (XET). Cleaves and religates xyloglucan polymers, an essential constituent of the primary cell wall, and thereby participates in cell wall construction of growing tissues.</text>
</comment>
<dbReference type="InterPro" id="IPR016455">
    <property type="entry name" value="XTH"/>
</dbReference>
<dbReference type="PIRSF" id="PIRSF005604">
    <property type="entry name" value="XET"/>
    <property type="match status" value="1"/>
</dbReference>
<dbReference type="CDD" id="cd02176">
    <property type="entry name" value="GH16_XET"/>
    <property type="match status" value="1"/>
</dbReference>
<evidence type="ECO:0000259" key="7">
    <source>
        <dbReference type="PROSITE" id="PS51762"/>
    </source>
</evidence>
<evidence type="ECO:0000313" key="9">
    <source>
        <dbReference type="Proteomes" id="UP001177140"/>
    </source>
</evidence>
<keyword evidence="6" id="KW-0134">Cell wall</keyword>
<feature type="active site" description="Proton donor" evidence="5">
    <location>
        <position position="112"/>
    </location>
</feature>
<reference evidence="8" key="1">
    <citation type="submission" date="2022-03" db="EMBL/GenBank/DDBJ databases">
        <title>A functionally conserved STORR gene fusion in Papaver species that diverged 16.8 million years ago.</title>
        <authorList>
            <person name="Catania T."/>
        </authorList>
    </citation>
    <scope>NUCLEOTIDE SEQUENCE</scope>
    <source>
        <strain evidence="8">S-191538</strain>
    </source>
</reference>
<dbReference type="Gene3D" id="2.60.120.200">
    <property type="match status" value="1"/>
</dbReference>
<dbReference type="GO" id="GO:0010411">
    <property type="term" value="P:xyloglucan metabolic process"/>
    <property type="evidence" value="ECO:0007669"/>
    <property type="project" value="InterPro"/>
</dbReference>
<dbReference type="InterPro" id="IPR000757">
    <property type="entry name" value="Beta-glucanase-like"/>
</dbReference>
<keyword evidence="2 6" id="KW-0378">Hydrolase</keyword>
<feature type="signal peptide" evidence="6">
    <location>
        <begin position="1"/>
        <end position="28"/>
    </location>
</feature>
<dbReference type="GO" id="GO:0004553">
    <property type="term" value="F:hydrolase activity, hydrolyzing O-glycosyl compounds"/>
    <property type="evidence" value="ECO:0007669"/>
    <property type="project" value="InterPro"/>
</dbReference>
<dbReference type="Pfam" id="PF06955">
    <property type="entry name" value="XET_C"/>
    <property type="match status" value="1"/>
</dbReference>
<keyword evidence="3" id="KW-1015">Disulfide bond</keyword>
<comment type="similarity">
    <text evidence="6">Belongs to the glycosyl hydrolase 16 family.</text>
</comment>
<dbReference type="Pfam" id="PF00722">
    <property type="entry name" value="Glyco_hydro_16"/>
    <property type="match status" value="1"/>
</dbReference>
<comment type="caution">
    <text evidence="8">The sequence shown here is derived from an EMBL/GenBank/DDBJ whole genome shotgun (WGS) entry which is preliminary data.</text>
</comment>
<keyword evidence="4 6" id="KW-0326">Glycosidase</keyword>